<dbReference type="InterPro" id="IPR029063">
    <property type="entry name" value="SAM-dependent_MTases_sf"/>
</dbReference>
<dbReference type="GO" id="GO:0032259">
    <property type="term" value="P:methylation"/>
    <property type="evidence" value="ECO:0007669"/>
    <property type="project" value="UniProtKB-KW"/>
</dbReference>
<evidence type="ECO:0000256" key="3">
    <source>
        <dbReference type="ARBA" id="ARBA00022691"/>
    </source>
</evidence>
<keyword evidence="2" id="KW-0808">Transferase</keyword>
<organism evidence="5">
    <name type="scientific">uncultured Phycisphaerae bacterium</name>
    <dbReference type="NCBI Taxonomy" id="904963"/>
    <lineage>
        <taxon>Bacteria</taxon>
        <taxon>Pseudomonadati</taxon>
        <taxon>Planctomycetota</taxon>
        <taxon>Phycisphaerae</taxon>
        <taxon>environmental samples</taxon>
    </lineage>
</organism>
<dbReference type="SUPFAM" id="SSF53335">
    <property type="entry name" value="S-adenosyl-L-methionine-dependent methyltransferases"/>
    <property type="match status" value="1"/>
</dbReference>
<dbReference type="InterPro" id="IPR041698">
    <property type="entry name" value="Methyltransf_25"/>
</dbReference>
<proteinExistence type="predicted"/>
<dbReference type="GO" id="GO:0008168">
    <property type="term" value="F:methyltransferase activity"/>
    <property type="evidence" value="ECO:0007669"/>
    <property type="project" value="UniProtKB-KW"/>
</dbReference>
<name>A0A6J4NK66_9BACT</name>
<dbReference type="Pfam" id="PF13649">
    <property type="entry name" value="Methyltransf_25"/>
    <property type="match status" value="1"/>
</dbReference>
<evidence type="ECO:0000313" key="5">
    <source>
        <dbReference type="EMBL" id="CAA9390002.1"/>
    </source>
</evidence>
<feature type="non-terminal residue" evidence="5">
    <location>
        <position position="1"/>
    </location>
</feature>
<dbReference type="PANTHER" id="PTHR43464:SF19">
    <property type="entry name" value="UBIQUINONE BIOSYNTHESIS O-METHYLTRANSFERASE, MITOCHONDRIAL"/>
    <property type="match status" value="1"/>
</dbReference>
<evidence type="ECO:0000256" key="1">
    <source>
        <dbReference type="ARBA" id="ARBA00022603"/>
    </source>
</evidence>
<dbReference type="PANTHER" id="PTHR43464">
    <property type="entry name" value="METHYLTRANSFERASE"/>
    <property type="match status" value="1"/>
</dbReference>
<keyword evidence="1" id="KW-0489">Methyltransferase</keyword>
<dbReference type="Gene3D" id="3.40.50.150">
    <property type="entry name" value="Vaccinia Virus protein VP39"/>
    <property type="match status" value="1"/>
</dbReference>
<feature type="domain" description="Methyltransferase" evidence="4">
    <location>
        <begin position="76"/>
        <end position="167"/>
    </location>
</feature>
<dbReference type="CDD" id="cd02440">
    <property type="entry name" value="AdoMet_MTases"/>
    <property type="match status" value="1"/>
</dbReference>
<accession>A0A6J4NK66</accession>
<evidence type="ECO:0000259" key="4">
    <source>
        <dbReference type="Pfam" id="PF13649"/>
    </source>
</evidence>
<keyword evidence="3" id="KW-0949">S-adenosyl-L-methionine</keyword>
<dbReference type="EMBL" id="CADCUQ010000264">
    <property type="protein sequence ID" value="CAA9390002.1"/>
    <property type="molecule type" value="Genomic_DNA"/>
</dbReference>
<protein>
    <recommendedName>
        <fullName evidence="4">Methyltransferase domain-containing protein</fullName>
    </recommendedName>
</protein>
<reference evidence="5" key="1">
    <citation type="submission" date="2020-02" db="EMBL/GenBank/DDBJ databases">
        <authorList>
            <person name="Meier V. D."/>
        </authorList>
    </citation>
    <scope>NUCLEOTIDE SEQUENCE</scope>
    <source>
        <strain evidence="5">AVDCRST_MAG64</strain>
    </source>
</reference>
<gene>
    <name evidence="5" type="ORF">AVDCRST_MAG64-1141</name>
</gene>
<dbReference type="AlphaFoldDB" id="A0A6J4NK66"/>
<sequence length="244" mass="25734">GDAAKLHEALAAVTNLPPPSQASPAAVGDLFDRYADRFDQHLRETLGYRVPELIAAAVEQARAAAGQARPAEPMDVLDLGCGTGLCGPLLRRMAGAGLLAGVDLSPAMIERARGRGVYDRLEAADLLEALGKRPAAYDLLVAADVLIYFGDLTPIFEPAVAALRPGGLFAFSVEAGEGERFQFHPATRRYAHAEPYLRRLADIFGLRVVKLDPITGRTEAGKPVPGFLVLLAALSGGPSREAAG</sequence>
<evidence type="ECO:0000256" key="2">
    <source>
        <dbReference type="ARBA" id="ARBA00022679"/>
    </source>
</evidence>